<protein>
    <submittedName>
        <fullName evidence="1">Uncharacterized protein</fullName>
    </submittedName>
</protein>
<gene>
    <name evidence="1" type="ORF">MEDL_57197</name>
</gene>
<dbReference type="InterPro" id="IPR036397">
    <property type="entry name" value="RNaseH_sf"/>
</dbReference>
<sequence>MGSDNFRQVGTFDFTEGLELQFLEQPPLSPVPINLSVTKDSQKNQLLQNEVNILIQKGVLEEVNPPFHLGFQFLGEHFRTDLGLVLPPEEKVVKVCQLVNALTQFSSVPARQLLQLVGFLISIMDVIPLGRLHSSNPVVSDGVLASISQLWEAPVPILPRLLPHLQWWLQEKHLRKGVLLDPPDPSLTLFTDASLMGWGAYLEGRTASGLWSGAQLEEHINLLEMRAVFLSLRQFQAVIQGQSLLVATDNSTVVAYLQNQGGTHSFSLYHLSKEILLLCHSLNIFLSVRHVPGSQNLLADALSRSRVPVNTEWEIHPSVFQEIILRWDRPHIDLFATSLNHKLETYVSPIPDEKAWAVDAMTLSWKGMFSYMFLLFVFFKDLAQDSEGSLQDHSYCSGLVKTVLVPRTTTSVLCKAPLFASKREDLLSQFKGRKLHQAKNQLPDKGSGIITIPALPPTSDNQVLCPVRALLVYLASSAKLRSAGSSRLFIPIKKGISDISAKTISTWICNTVILAYKSASSEVLVKHQVKAHEVRALASSWNIFNSSSMSEIMSAGFWRSDSAFYNHYLRSMPLHCDNLYSLGPLVAAQQVVFPPPSDGDSALR</sequence>
<keyword evidence="2" id="KW-1185">Reference proteome</keyword>
<evidence type="ECO:0000313" key="1">
    <source>
        <dbReference type="EMBL" id="CAG2245169.1"/>
    </source>
</evidence>
<dbReference type="SUPFAM" id="SSF53098">
    <property type="entry name" value="Ribonuclease H-like"/>
    <property type="match status" value="1"/>
</dbReference>
<dbReference type="CDD" id="cd09275">
    <property type="entry name" value="RNase_HI_RT_DIRS1"/>
    <property type="match status" value="1"/>
</dbReference>
<proteinExistence type="predicted"/>
<dbReference type="GO" id="GO:0003676">
    <property type="term" value="F:nucleic acid binding"/>
    <property type="evidence" value="ECO:0007669"/>
    <property type="project" value="InterPro"/>
</dbReference>
<dbReference type="AlphaFoldDB" id="A0A8S3US33"/>
<accession>A0A8S3US33</accession>
<dbReference type="OrthoDB" id="6090063at2759"/>
<reference evidence="1" key="1">
    <citation type="submission" date="2021-03" db="EMBL/GenBank/DDBJ databases">
        <authorList>
            <person name="Bekaert M."/>
        </authorList>
    </citation>
    <scope>NUCLEOTIDE SEQUENCE</scope>
</reference>
<dbReference type="EMBL" id="CAJPWZ010002761">
    <property type="protein sequence ID" value="CAG2245169.1"/>
    <property type="molecule type" value="Genomic_DNA"/>
</dbReference>
<name>A0A8S3US33_MYTED</name>
<dbReference type="InterPro" id="IPR052055">
    <property type="entry name" value="Hepadnavirus_pol/RT"/>
</dbReference>
<dbReference type="PANTHER" id="PTHR33050:SF7">
    <property type="entry name" value="RIBONUCLEASE H"/>
    <property type="match status" value="1"/>
</dbReference>
<comment type="caution">
    <text evidence="1">The sequence shown here is derived from an EMBL/GenBank/DDBJ whole genome shotgun (WGS) entry which is preliminary data.</text>
</comment>
<dbReference type="InterPro" id="IPR012337">
    <property type="entry name" value="RNaseH-like_sf"/>
</dbReference>
<dbReference type="Proteomes" id="UP000683360">
    <property type="component" value="Unassembled WGS sequence"/>
</dbReference>
<dbReference type="PANTHER" id="PTHR33050">
    <property type="entry name" value="REVERSE TRANSCRIPTASE DOMAIN-CONTAINING PROTEIN"/>
    <property type="match status" value="1"/>
</dbReference>
<evidence type="ECO:0000313" key="2">
    <source>
        <dbReference type="Proteomes" id="UP000683360"/>
    </source>
</evidence>
<organism evidence="1 2">
    <name type="scientific">Mytilus edulis</name>
    <name type="common">Blue mussel</name>
    <dbReference type="NCBI Taxonomy" id="6550"/>
    <lineage>
        <taxon>Eukaryota</taxon>
        <taxon>Metazoa</taxon>
        <taxon>Spiralia</taxon>
        <taxon>Lophotrochozoa</taxon>
        <taxon>Mollusca</taxon>
        <taxon>Bivalvia</taxon>
        <taxon>Autobranchia</taxon>
        <taxon>Pteriomorphia</taxon>
        <taxon>Mytilida</taxon>
        <taxon>Mytiloidea</taxon>
        <taxon>Mytilidae</taxon>
        <taxon>Mytilinae</taxon>
        <taxon>Mytilus</taxon>
    </lineage>
</organism>
<dbReference type="Gene3D" id="3.30.420.10">
    <property type="entry name" value="Ribonuclease H-like superfamily/Ribonuclease H"/>
    <property type="match status" value="1"/>
</dbReference>